<dbReference type="OrthoDB" id="10505781at2759"/>
<evidence type="ECO:0000313" key="1">
    <source>
        <dbReference type="EMBL" id="GFT13310.1"/>
    </source>
</evidence>
<evidence type="ECO:0000313" key="2">
    <source>
        <dbReference type="Proteomes" id="UP000887013"/>
    </source>
</evidence>
<dbReference type="AlphaFoldDB" id="A0A8X6TI71"/>
<keyword evidence="2" id="KW-1185">Reference proteome</keyword>
<reference evidence="1" key="1">
    <citation type="submission" date="2020-08" db="EMBL/GenBank/DDBJ databases">
        <title>Multicomponent nature underlies the extraordinary mechanical properties of spider dragline silk.</title>
        <authorList>
            <person name="Kono N."/>
            <person name="Nakamura H."/>
            <person name="Mori M."/>
            <person name="Yoshida Y."/>
            <person name="Ohtoshi R."/>
            <person name="Malay A.D."/>
            <person name="Moran D.A.P."/>
            <person name="Tomita M."/>
            <person name="Numata K."/>
            <person name="Arakawa K."/>
        </authorList>
    </citation>
    <scope>NUCLEOTIDE SEQUENCE</scope>
</reference>
<dbReference type="EMBL" id="BMAW01104236">
    <property type="protein sequence ID" value="GFT13310.1"/>
    <property type="molecule type" value="Genomic_DNA"/>
</dbReference>
<protein>
    <submittedName>
        <fullName evidence="1">Uncharacterized protein</fullName>
    </submittedName>
</protein>
<gene>
    <name evidence="1" type="ORF">NPIL_521151</name>
</gene>
<proteinExistence type="predicted"/>
<sequence>MKNVDFGEFQFGVKSSQHVRRSEVVSFCDALRELTGSFHFWPMALKFQTVWILPFVLPNSSNRNFVDCPQVLGE</sequence>
<name>A0A8X6TI71_NEPPI</name>
<dbReference type="Proteomes" id="UP000887013">
    <property type="component" value="Unassembled WGS sequence"/>
</dbReference>
<accession>A0A8X6TI71</accession>
<comment type="caution">
    <text evidence="1">The sequence shown here is derived from an EMBL/GenBank/DDBJ whole genome shotgun (WGS) entry which is preliminary data.</text>
</comment>
<organism evidence="1 2">
    <name type="scientific">Nephila pilipes</name>
    <name type="common">Giant wood spider</name>
    <name type="synonym">Nephila maculata</name>
    <dbReference type="NCBI Taxonomy" id="299642"/>
    <lineage>
        <taxon>Eukaryota</taxon>
        <taxon>Metazoa</taxon>
        <taxon>Ecdysozoa</taxon>
        <taxon>Arthropoda</taxon>
        <taxon>Chelicerata</taxon>
        <taxon>Arachnida</taxon>
        <taxon>Araneae</taxon>
        <taxon>Araneomorphae</taxon>
        <taxon>Entelegynae</taxon>
        <taxon>Araneoidea</taxon>
        <taxon>Nephilidae</taxon>
        <taxon>Nephila</taxon>
    </lineage>
</organism>